<dbReference type="FunFam" id="3.20.20.80:FF:000070">
    <property type="entry name" value="GDB1p Glycogen debranching enzyme"/>
    <property type="match status" value="1"/>
</dbReference>
<dbReference type="Gene3D" id="3.20.20.80">
    <property type="entry name" value="Glycosidases"/>
    <property type="match status" value="1"/>
</dbReference>
<organism evidence="2 3">
    <name type="scientific">Aquarana catesbeiana</name>
    <name type="common">American bullfrog</name>
    <name type="synonym">Rana catesbeiana</name>
    <dbReference type="NCBI Taxonomy" id="8400"/>
    <lineage>
        <taxon>Eukaryota</taxon>
        <taxon>Metazoa</taxon>
        <taxon>Chordata</taxon>
        <taxon>Craniata</taxon>
        <taxon>Vertebrata</taxon>
        <taxon>Euteleostomi</taxon>
        <taxon>Amphibia</taxon>
        <taxon>Batrachia</taxon>
        <taxon>Anura</taxon>
        <taxon>Neobatrachia</taxon>
        <taxon>Ranoidea</taxon>
        <taxon>Ranidae</taxon>
        <taxon>Aquarana</taxon>
    </lineage>
</organism>
<evidence type="ECO:0000259" key="1">
    <source>
        <dbReference type="Pfam" id="PF14701"/>
    </source>
</evidence>
<gene>
    <name evidence="2" type="ORF">AB205_0197560</name>
</gene>
<name>A0A2G9RJY8_AQUCT</name>
<reference evidence="3" key="1">
    <citation type="journal article" date="2017" name="Nat. Commun.">
        <title>The North American bullfrog draft genome provides insight into hormonal regulation of long noncoding RNA.</title>
        <authorList>
            <person name="Hammond S.A."/>
            <person name="Warren R.L."/>
            <person name="Vandervalk B.P."/>
            <person name="Kucuk E."/>
            <person name="Khan H."/>
            <person name="Gibb E.A."/>
            <person name="Pandoh P."/>
            <person name="Kirk H."/>
            <person name="Zhao Y."/>
            <person name="Jones M."/>
            <person name="Mungall A.J."/>
            <person name="Coope R."/>
            <person name="Pleasance S."/>
            <person name="Moore R.A."/>
            <person name="Holt R.A."/>
            <person name="Round J.M."/>
            <person name="Ohora S."/>
            <person name="Walle B.V."/>
            <person name="Veldhoen N."/>
            <person name="Helbing C.C."/>
            <person name="Birol I."/>
        </authorList>
    </citation>
    <scope>NUCLEOTIDE SEQUENCE [LARGE SCALE GENOMIC DNA]</scope>
</reference>
<proteinExistence type="predicted"/>
<dbReference type="SUPFAM" id="SSF51445">
    <property type="entry name" value="(Trans)glycosidases"/>
    <property type="match status" value="1"/>
</dbReference>
<accession>A0A2G9RJY8</accession>
<dbReference type="PANTHER" id="PTHR10569">
    <property type="entry name" value="GLYCOGEN DEBRANCHING ENZYME"/>
    <property type="match status" value="1"/>
</dbReference>
<evidence type="ECO:0000313" key="2">
    <source>
        <dbReference type="EMBL" id="PIO28209.1"/>
    </source>
</evidence>
<dbReference type="InterPro" id="IPR032792">
    <property type="entry name" value="AGL_glucanoTrfase"/>
</dbReference>
<dbReference type="Pfam" id="PF14701">
    <property type="entry name" value="hDGE_amylase"/>
    <property type="match status" value="1"/>
</dbReference>
<dbReference type="InterPro" id="IPR010401">
    <property type="entry name" value="AGL/Gdb1"/>
</dbReference>
<feature type="domain" description="Glycogen debranching enzyme glucanotransferase" evidence="1">
    <location>
        <begin position="1"/>
        <end position="161"/>
    </location>
</feature>
<evidence type="ECO:0000313" key="3">
    <source>
        <dbReference type="Proteomes" id="UP000228934"/>
    </source>
</evidence>
<protein>
    <recommendedName>
        <fullName evidence="1">Glycogen debranching enzyme glucanotransferase domain-containing protein</fullName>
    </recommendedName>
</protein>
<dbReference type="AlphaFoldDB" id="A0A2G9RJY8"/>
<dbReference type="GO" id="GO:0004134">
    <property type="term" value="F:4-alpha-glucanotransferase activity"/>
    <property type="evidence" value="ECO:0007669"/>
    <property type="project" value="InterPro"/>
</dbReference>
<sequence>MVHFTPLQTLGKSRSCYSLANQLELNPDFSRPGKKYTWNDVGKLVHKMRTEWDMLCITDVVYNHTATNSKWIHDHPECGYNLVNSPHLKPAWLLDRALWHLTCKVAAGKYATRGLPALIQNDQQLNTIRGIIWEEIYPKLKLWEFYQIDLAKAVEQFRTLLASG</sequence>
<keyword evidence="3" id="KW-1185">Reference proteome</keyword>
<dbReference type="Proteomes" id="UP000228934">
    <property type="component" value="Unassembled WGS sequence"/>
</dbReference>
<dbReference type="GO" id="GO:0004135">
    <property type="term" value="F:amylo-alpha-1,6-glucosidase activity"/>
    <property type="evidence" value="ECO:0007669"/>
    <property type="project" value="InterPro"/>
</dbReference>
<dbReference type="InterPro" id="IPR017853">
    <property type="entry name" value="GH"/>
</dbReference>
<dbReference type="EMBL" id="KV940650">
    <property type="protein sequence ID" value="PIO28209.1"/>
    <property type="molecule type" value="Genomic_DNA"/>
</dbReference>
<feature type="non-terminal residue" evidence="2">
    <location>
        <position position="164"/>
    </location>
</feature>
<dbReference type="PANTHER" id="PTHR10569:SF2">
    <property type="entry name" value="GLYCOGEN DEBRANCHING ENZYME"/>
    <property type="match status" value="1"/>
</dbReference>
<dbReference type="GO" id="GO:0005980">
    <property type="term" value="P:glycogen catabolic process"/>
    <property type="evidence" value="ECO:0007669"/>
    <property type="project" value="InterPro"/>
</dbReference>
<dbReference type="OrthoDB" id="10248904at2759"/>